<evidence type="ECO:0000313" key="3">
    <source>
        <dbReference type="Proteomes" id="UP000187283"/>
    </source>
</evidence>
<dbReference type="Proteomes" id="UP000187283">
    <property type="component" value="Unassembled WGS sequence"/>
</dbReference>
<dbReference type="AlphaFoldDB" id="A0A1R1XDG7"/>
<protein>
    <submittedName>
        <fullName evidence="2">Uncharacterized protein</fullName>
    </submittedName>
</protein>
<accession>A0A1R1XDG7</accession>
<evidence type="ECO:0000256" key="1">
    <source>
        <dbReference type="SAM" id="SignalP"/>
    </source>
</evidence>
<comment type="caution">
    <text evidence="2">The sequence shown here is derived from an EMBL/GenBank/DDBJ whole genome shotgun (WGS) entry which is preliminary data.</text>
</comment>
<keyword evidence="3" id="KW-1185">Reference proteome</keyword>
<organism evidence="2 3">
    <name type="scientific">Smittium culicis</name>
    <dbReference type="NCBI Taxonomy" id="133412"/>
    <lineage>
        <taxon>Eukaryota</taxon>
        <taxon>Fungi</taxon>
        <taxon>Fungi incertae sedis</taxon>
        <taxon>Zoopagomycota</taxon>
        <taxon>Kickxellomycotina</taxon>
        <taxon>Harpellomycetes</taxon>
        <taxon>Harpellales</taxon>
        <taxon>Legeriomycetaceae</taxon>
        <taxon>Smittium</taxon>
    </lineage>
</organism>
<feature type="signal peptide" evidence="1">
    <location>
        <begin position="1"/>
        <end position="18"/>
    </location>
</feature>
<keyword evidence="1" id="KW-0732">Signal</keyword>
<feature type="chain" id="PRO_5012909905" evidence="1">
    <location>
        <begin position="19"/>
        <end position="105"/>
    </location>
</feature>
<proteinExistence type="predicted"/>
<dbReference type="PANTHER" id="PTHR35180">
    <property type="entry name" value="PROTEIN CBG06219"/>
    <property type="match status" value="1"/>
</dbReference>
<dbReference type="EMBL" id="LSSN01003875">
    <property type="protein sequence ID" value="OMJ12648.1"/>
    <property type="molecule type" value="Genomic_DNA"/>
</dbReference>
<evidence type="ECO:0000313" key="2">
    <source>
        <dbReference type="EMBL" id="OMJ12648.1"/>
    </source>
</evidence>
<gene>
    <name evidence="2" type="ORF">AYI70_g8983</name>
</gene>
<reference evidence="2 3" key="1">
    <citation type="submission" date="2017-01" db="EMBL/GenBank/DDBJ databases">
        <authorList>
            <person name="Mah S.A."/>
            <person name="Swanson W.J."/>
            <person name="Moy G.W."/>
            <person name="Vacquier V.D."/>
        </authorList>
    </citation>
    <scope>NUCLEOTIDE SEQUENCE [LARGE SCALE GENOMIC DNA]</scope>
    <source>
        <strain evidence="2 3">GSMNP</strain>
    </source>
</reference>
<dbReference type="PANTHER" id="PTHR35180:SF4">
    <property type="entry name" value="PROTEIN CBG06219"/>
    <property type="match status" value="1"/>
</dbReference>
<sequence length="105" mass="12384">MKLFGILLLSILSFCVQSQQKYRCYWHGTSPFCDMPECENGYRRIIACRDEDWYCDYRLDEAKFGVRCWLGFKSLCCHPNDVEGVKANRRVGTFTNNENFYPEDA</sequence>
<name>A0A1R1XDG7_9FUNG</name>